<evidence type="ECO:0000313" key="2">
    <source>
        <dbReference type="EMBL" id="SKB74856.1"/>
    </source>
</evidence>
<keyword evidence="1" id="KW-0472">Membrane</keyword>
<dbReference type="RefSeq" id="WP_079590839.1">
    <property type="nucleotide sequence ID" value="NZ_FUYN01000015.1"/>
</dbReference>
<keyword evidence="1" id="KW-0812">Transmembrane</keyword>
<keyword evidence="3" id="KW-1185">Reference proteome</keyword>
<dbReference type="AlphaFoldDB" id="A0A1T5DTJ5"/>
<sequence length="129" mass="14348">MIINALRLILDNVIYILAIFLLCIFMIAFSYYMMLLNIADKTINEAEMTGSISSTFLSNKYNNSPLSKIDGEFIIISAVPQIDQKASGLGAVMELELQKTVSILPNLNLTIKAKEKCVNLGYYGQGYQP</sequence>
<proteinExistence type="predicted"/>
<evidence type="ECO:0000313" key="3">
    <source>
        <dbReference type="Proteomes" id="UP000243406"/>
    </source>
</evidence>
<organism evidence="2 3">
    <name type="scientific">Acetoanaerobium noterae</name>
    <dbReference type="NCBI Taxonomy" id="745369"/>
    <lineage>
        <taxon>Bacteria</taxon>
        <taxon>Bacillati</taxon>
        <taxon>Bacillota</taxon>
        <taxon>Clostridia</taxon>
        <taxon>Peptostreptococcales</taxon>
        <taxon>Filifactoraceae</taxon>
        <taxon>Acetoanaerobium</taxon>
    </lineage>
</organism>
<feature type="transmembrane region" description="Helical" evidence="1">
    <location>
        <begin position="12"/>
        <end position="34"/>
    </location>
</feature>
<reference evidence="3" key="1">
    <citation type="submission" date="2017-02" db="EMBL/GenBank/DDBJ databases">
        <authorList>
            <person name="Varghese N."/>
            <person name="Submissions S."/>
        </authorList>
    </citation>
    <scope>NUCLEOTIDE SEQUENCE [LARGE SCALE GENOMIC DNA]</scope>
    <source>
        <strain evidence="3">ATCC 35199</strain>
    </source>
</reference>
<keyword evidence="1" id="KW-1133">Transmembrane helix</keyword>
<dbReference type="Proteomes" id="UP000243406">
    <property type="component" value="Unassembled WGS sequence"/>
</dbReference>
<accession>A0A1T5DTJ5</accession>
<protein>
    <submittedName>
        <fullName evidence="2">Uncharacterized protein</fullName>
    </submittedName>
</protein>
<dbReference type="EMBL" id="FUYN01000015">
    <property type="protein sequence ID" value="SKB74856.1"/>
    <property type="molecule type" value="Genomic_DNA"/>
</dbReference>
<name>A0A1T5DTJ5_9FIRM</name>
<gene>
    <name evidence="2" type="ORF">SAMN02745120_0135</name>
</gene>
<evidence type="ECO:0000256" key="1">
    <source>
        <dbReference type="SAM" id="Phobius"/>
    </source>
</evidence>